<sequence length="185" mass="21195">MPKEILKESENRMKHTIESLIKAFSQVRSGRANPKMLEKVHVSYYGVETPITQIASISVPEATQIYIKPYDKTLVSEIEKAIFGANLGVTPSNDGIGVRLSLPPMTEDNRKQAAKEVHKMAEDDKVAIRNIRRDAISQFKKMEKASEISEDDLRYYEDEIQKLTDKYVERIDELAKEKQNDIMHV</sequence>
<gene>
    <name evidence="5 8" type="primary">frr</name>
    <name evidence="8" type="ORF">HF295_05005</name>
</gene>
<comment type="function">
    <text evidence="5">Responsible for the release of ribosomes from messenger RNA at the termination of protein biosynthesis. May increase the efficiency of translation by recycling ribosomes from one round of translation to another.</text>
</comment>
<dbReference type="Gene3D" id="3.30.1360.40">
    <property type="match status" value="1"/>
</dbReference>
<comment type="subcellular location">
    <subcellularLocation>
        <location evidence="1 5">Cytoplasm</location>
    </subcellularLocation>
</comment>
<dbReference type="Proteomes" id="UP000512167">
    <property type="component" value="Chromosome"/>
</dbReference>
<evidence type="ECO:0000256" key="2">
    <source>
        <dbReference type="ARBA" id="ARBA00005912"/>
    </source>
</evidence>
<dbReference type="FunFam" id="3.30.1360.40:FF:000001">
    <property type="entry name" value="Ribosome-recycling factor"/>
    <property type="match status" value="1"/>
</dbReference>
<dbReference type="Gene3D" id="1.10.132.20">
    <property type="entry name" value="Ribosome-recycling factor"/>
    <property type="match status" value="1"/>
</dbReference>
<evidence type="ECO:0000256" key="1">
    <source>
        <dbReference type="ARBA" id="ARBA00004496"/>
    </source>
</evidence>
<dbReference type="CDD" id="cd00520">
    <property type="entry name" value="RRF"/>
    <property type="match status" value="1"/>
</dbReference>
<keyword evidence="4 5" id="KW-0648">Protein biosynthesis</keyword>
<protein>
    <recommendedName>
        <fullName evidence="5">Ribosome-recycling factor</fullName>
        <shortName evidence="5">RRF</shortName>
    </recommendedName>
    <alternativeName>
        <fullName evidence="5">Ribosome-releasing factor</fullName>
    </alternativeName>
</protein>
<keyword evidence="9" id="KW-1185">Reference proteome</keyword>
<dbReference type="InterPro" id="IPR023584">
    <property type="entry name" value="Ribosome_recyc_fac_dom"/>
</dbReference>
<comment type="similarity">
    <text evidence="2 5">Belongs to the RRF family.</text>
</comment>
<keyword evidence="3 5" id="KW-0963">Cytoplasm</keyword>
<dbReference type="NCBIfam" id="TIGR00496">
    <property type="entry name" value="frr"/>
    <property type="match status" value="1"/>
</dbReference>
<dbReference type="FunFam" id="1.10.132.20:FF:000001">
    <property type="entry name" value="Ribosome-recycling factor"/>
    <property type="match status" value="1"/>
</dbReference>
<keyword evidence="6" id="KW-0175">Coiled coil</keyword>
<feature type="coiled-coil region" evidence="6">
    <location>
        <begin position="146"/>
        <end position="180"/>
    </location>
</feature>
<dbReference type="AlphaFoldDB" id="A0A7L6N1W3"/>
<evidence type="ECO:0000259" key="7">
    <source>
        <dbReference type="Pfam" id="PF01765"/>
    </source>
</evidence>
<dbReference type="RefSeq" id="WP_312031076.1">
    <property type="nucleotide sequence ID" value="NZ_CP051151.1"/>
</dbReference>
<dbReference type="HAMAP" id="MF_00040">
    <property type="entry name" value="RRF"/>
    <property type="match status" value="1"/>
</dbReference>
<evidence type="ECO:0000313" key="9">
    <source>
        <dbReference type="Proteomes" id="UP000512167"/>
    </source>
</evidence>
<dbReference type="SUPFAM" id="SSF55194">
    <property type="entry name" value="Ribosome recycling factor, RRF"/>
    <property type="match status" value="1"/>
</dbReference>
<dbReference type="GO" id="GO:0005737">
    <property type="term" value="C:cytoplasm"/>
    <property type="evidence" value="ECO:0007669"/>
    <property type="project" value="UniProtKB-SubCell"/>
</dbReference>
<dbReference type="GO" id="GO:0006415">
    <property type="term" value="P:translational termination"/>
    <property type="evidence" value="ECO:0007669"/>
    <property type="project" value="UniProtKB-UniRule"/>
</dbReference>
<dbReference type="PANTHER" id="PTHR20982:SF3">
    <property type="entry name" value="MITOCHONDRIAL RIBOSOME RECYCLING FACTOR PSEUDO 1"/>
    <property type="match status" value="1"/>
</dbReference>
<evidence type="ECO:0000313" key="8">
    <source>
        <dbReference type="EMBL" id="QLY40250.1"/>
    </source>
</evidence>
<organism evidence="8 9">
    <name type="scientific">Hujiaoplasma nucleasis</name>
    <dbReference type="NCBI Taxonomy" id="2725268"/>
    <lineage>
        <taxon>Bacteria</taxon>
        <taxon>Bacillati</taxon>
        <taxon>Mycoplasmatota</taxon>
        <taxon>Mollicutes</taxon>
        <taxon>Candidatus Izemoplasmatales</taxon>
        <taxon>Hujiaoplasmataceae</taxon>
        <taxon>Hujiaoplasma</taxon>
    </lineage>
</organism>
<dbReference type="PANTHER" id="PTHR20982">
    <property type="entry name" value="RIBOSOME RECYCLING FACTOR"/>
    <property type="match status" value="1"/>
</dbReference>
<dbReference type="InterPro" id="IPR036191">
    <property type="entry name" value="RRF_sf"/>
</dbReference>
<dbReference type="KEGG" id="tbk:HF295_05005"/>
<evidence type="ECO:0000256" key="6">
    <source>
        <dbReference type="SAM" id="Coils"/>
    </source>
</evidence>
<evidence type="ECO:0000256" key="4">
    <source>
        <dbReference type="ARBA" id="ARBA00022917"/>
    </source>
</evidence>
<dbReference type="Pfam" id="PF01765">
    <property type="entry name" value="RRF"/>
    <property type="match status" value="1"/>
</dbReference>
<name>A0A7L6N1W3_9MOLU</name>
<reference evidence="8 9" key="1">
    <citation type="submission" date="2020-04" db="EMBL/GenBank/DDBJ databases">
        <authorList>
            <person name="Zheng R.K."/>
            <person name="Sun C.M."/>
        </authorList>
    </citation>
    <scope>NUCLEOTIDE SEQUENCE [LARGE SCALE GENOMIC DNA]</scope>
    <source>
        <strain evidence="9">zrk29</strain>
    </source>
</reference>
<feature type="domain" description="Ribosome recycling factor" evidence="7">
    <location>
        <begin position="22"/>
        <end position="183"/>
    </location>
</feature>
<dbReference type="EMBL" id="CP051151">
    <property type="protein sequence ID" value="QLY40250.1"/>
    <property type="molecule type" value="Genomic_DNA"/>
</dbReference>
<evidence type="ECO:0000256" key="5">
    <source>
        <dbReference type="HAMAP-Rule" id="MF_00040"/>
    </source>
</evidence>
<accession>A0A7L6N1W3</accession>
<evidence type="ECO:0000256" key="3">
    <source>
        <dbReference type="ARBA" id="ARBA00022490"/>
    </source>
</evidence>
<dbReference type="InterPro" id="IPR002661">
    <property type="entry name" value="Ribosome_recyc_fac"/>
</dbReference>
<dbReference type="GO" id="GO:0043023">
    <property type="term" value="F:ribosomal large subunit binding"/>
    <property type="evidence" value="ECO:0007669"/>
    <property type="project" value="TreeGrafter"/>
</dbReference>
<proteinExistence type="inferred from homology"/>